<sequence length="67" mass="7706">MESSSDWEESEPGVRRFRSDFPETARDNVTLKRHSSDNDSCQSQPEDDVEPHYGGVQNYQSEDSLIK</sequence>
<evidence type="ECO:0000313" key="2">
    <source>
        <dbReference type="Proteomes" id="UP000192223"/>
    </source>
</evidence>
<dbReference type="RefSeq" id="XP_018324943.1">
    <property type="nucleotide sequence ID" value="XM_018469441.2"/>
</dbReference>
<gene>
    <name evidence="3" type="primary">LOC108736854</name>
</gene>
<dbReference type="GeneID" id="108736854"/>
<evidence type="ECO:0000256" key="1">
    <source>
        <dbReference type="SAM" id="MobiDB-lite"/>
    </source>
</evidence>
<feature type="compositionally biased region" description="Basic and acidic residues" evidence="1">
    <location>
        <begin position="12"/>
        <end position="37"/>
    </location>
</feature>
<accession>A0A1W4WXR9</accession>
<feature type="region of interest" description="Disordered" evidence="1">
    <location>
        <begin position="1"/>
        <end position="67"/>
    </location>
</feature>
<keyword evidence="2" id="KW-1185">Reference proteome</keyword>
<evidence type="ECO:0000313" key="3">
    <source>
        <dbReference type="RefSeq" id="XP_018324943.1"/>
    </source>
</evidence>
<protein>
    <submittedName>
        <fullName evidence="3">Uncharacterized protein LOC108736854 isoform X2</fullName>
    </submittedName>
</protein>
<organism evidence="2 3">
    <name type="scientific">Agrilus planipennis</name>
    <name type="common">Emerald ash borer</name>
    <name type="synonym">Agrilus marcopoli</name>
    <dbReference type="NCBI Taxonomy" id="224129"/>
    <lineage>
        <taxon>Eukaryota</taxon>
        <taxon>Metazoa</taxon>
        <taxon>Ecdysozoa</taxon>
        <taxon>Arthropoda</taxon>
        <taxon>Hexapoda</taxon>
        <taxon>Insecta</taxon>
        <taxon>Pterygota</taxon>
        <taxon>Neoptera</taxon>
        <taxon>Endopterygota</taxon>
        <taxon>Coleoptera</taxon>
        <taxon>Polyphaga</taxon>
        <taxon>Elateriformia</taxon>
        <taxon>Buprestoidea</taxon>
        <taxon>Buprestidae</taxon>
        <taxon>Agrilinae</taxon>
        <taxon>Agrilus</taxon>
    </lineage>
</organism>
<reference evidence="3" key="1">
    <citation type="submission" date="2025-08" db="UniProtKB">
        <authorList>
            <consortium name="RefSeq"/>
        </authorList>
    </citation>
    <scope>IDENTIFICATION</scope>
    <source>
        <tissue evidence="3">Entire body</tissue>
    </source>
</reference>
<dbReference type="AlphaFoldDB" id="A0A1W4WXR9"/>
<feature type="compositionally biased region" description="Acidic residues" evidence="1">
    <location>
        <begin position="1"/>
        <end position="11"/>
    </location>
</feature>
<dbReference type="Proteomes" id="UP000192223">
    <property type="component" value="Unplaced"/>
</dbReference>
<name>A0A1W4WXR9_AGRPL</name>
<proteinExistence type="predicted"/>
<feature type="compositionally biased region" description="Polar residues" evidence="1">
    <location>
        <begin position="57"/>
        <end position="67"/>
    </location>
</feature>